<dbReference type="AlphaFoldDB" id="A0A644SQC5"/>
<protein>
    <recommendedName>
        <fullName evidence="1">Tll0287-like domain-containing protein</fullName>
    </recommendedName>
</protein>
<reference evidence="2" key="1">
    <citation type="submission" date="2019-08" db="EMBL/GenBank/DDBJ databases">
        <authorList>
            <person name="Kucharzyk K."/>
            <person name="Murdoch R.W."/>
            <person name="Higgins S."/>
            <person name="Loffler F."/>
        </authorList>
    </citation>
    <scope>NUCLEOTIDE SEQUENCE</scope>
</reference>
<accession>A0A644SQC5</accession>
<evidence type="ECO:0000313" key="2">
    <source>
        <dbReference type="EMBL" id="MPL56826.1"/>
    </source>
</evidence>
<gene>
    <name evidence="2" type="ORF">SDC9_02317</name>
</gene>
<sequence length="192" mass="21568">MKTRIYLTLAVSGIFLIQCSKETGNKGVLPKEIIPQKQLTKADFKKIAEETKKNLVTNLTQKISEKGAENALEFCNVNAIPLTKQLEDQHNVMIKRVSDKNRNSDNAANAAELKIIEQFKAQLAKKEELKATMENGVFYAPITTNNMCLQCHGSEKDIKPETLAKIKSLYPNDKAIGYQENEMRGLMVIKPN</sequence>
<evidence type="ECO:0000259" key="1">
    <source>
        <dbReference type="Pfam" id="PF11845"/>
    </source>
</evidence>
<proteinExistence type="predicted"/>
<dbReference type="Pfam" id="PF11845">
    <property type="entry name" value="Tll0287-like"/>
    <property type="match status" value="1"/>
</dbReference>
<dbReference type="InterPro" id="IPR021796">
    <property type="entry name" value="Tll0287-like_dom"/>
</dbReference>
<feature type="domain" description="Tll0287-like" evidence="1">
    <location>
        <begin position="59"/>
        <end position="190"/>
    </location>
</feature>
<dbReference type="EMBL" id="VSSQ01000003">
    <property type="protein sequence ID" value="MPL56826.1"/>
    <property type="molecule type" value="Genomic_DNA"/>
</dbReference>
<comment type="caution">
    <text evidence="2">The sequence shown here is derived from an EMBL/GenBank/DDBJ whole genome shotgun (WGS) entry which is preliminary data.</text>
</comment>
<organism evidence="2">
    <name type="scientific">bioreactor metagenome</name>
    <dbReference type="NCBI Taxonomy" id="1076179"/>
    <lineage>
        <taxon>unclassified sequences</taxon>
        <taxon>metagenomes</taxon>
        <taxon>ecological metagenomes</taxon>
    </lineage>
</organism>
<name>A0A644SQC5_9ZZZZ</name>